<protein>
    <submittedName>
        <fullName evidence="1">Uncharacterized protein</fullName>
    </submittedName>
</protein>
<reference evidence="1 2" key="1">
    <citation type="journal article" date="2019" name="Nat. Ecol. Evol.">
        <title>Megaphylogeny resolves global patterns of mushroom evolution.</title>
        <authorList>
            <person name="Varga T."/>
            <person name="Krizsan K."/>
            <person name="Foldi C."/>
            <person name="Dima B."/>
            <person name="Sanchez-Garcia M."/>
            <person name="Sanchez-Ramirez S."/>
            <person name="Szollosi G.J."/>
            <person name="Szarkandi J.G."/>
            <person name="Papp V."/>
            <person name="Albert L."/>
            <person name="Andreopoulos W."/>
            <person name="Angelini C."/>
            <person name="Antonin V."/>
            <person name="Barry K.W."/>
            <person name="Bougher N.L."/>
            <person name="Buchanan P."/>
            <person name="Buyck B."/>
            <person name="Bense V."/>
            <person name="Catcheside P."/>
            <person name="Chovatia M."/>
            <person name="Cooper J."/>
            <person name="Damon W."/>
            <person name="Desjardin D."/>
            <person name="Finy P."/>
            <person name="Geml J."/>
            <person name="Haridas S."/>
            <person name="Hughes K."/>
            <person name="Justo A."/>
            <person name="Karasinski D."/>
            <person name="Kautmanova I."/>
            <person name="Kiss B."/>
            <person name="Kocsube S."/>
            <person name="Kotiranta H."/>
            <person name="LaButti K.M."/>
            <person name="Lechner B.E."/>
            <person name="Liimatainen K."/>
            <person name="Lipzen A."/>
            <person name="Lukacs Z."/>
            <person name="Mihaltcheva S."/>
            <person name="Morgado L.N."/>
            <person name="Niskanen T."/>
            <person name="Noordeloos M.E."/>
            <person name="Ohm R.A."/>
            <person name="Ortiz-Santana B."/>
            <person name="Ovrebo C."/>
            <person name="Racz N."/>
            <person name="Riley R."/>
            <person name="Savchenko A."/>
            <person name="Shiryaev A."/>
            <person name="Soop K."/>
            <person name="Spirin V."/>
            <person name="Szebenyi C."/>
            <person name="Tomsovsky M."/>
            <person name="Tulloss R.E."/>
            <person name="Uehling J."/>
            <person name="Grigoriev I.V."/>
            <person name="Vagvolgyi C."/>
            <person name="Papp T."/>
            <person name="Martin F.M."/>
            <person name="Miettinen O."/>
            <person name="Hibbett D.S."/>
            <person name="Nagy L.G."/>
        </authorList>
    </citation>
    <scope>NUCLEOTIDE SEQUENCE [LARGE SCALE GENOMIC DNA]</scope>
    <source>
        <strain evidence="1 2">NL-1719</strain>
    </source>
</reference>
<gene>
    <name evidence="1" type="ORF">BDN72DRAFT_297024</name>
</gene>
<dbReference type="EMBL" id="ML208282">
    <property type="protein sequence ID" value="TFK72765.1"/>
    <property type="molecule type" value="Genomic_DNA"/>
</dbReference>
<proteinExistence type="predicted"/>
<evidence type="ECO:0000313" key="1">
    <source>
        <dbReference type="EMBL" id="TFK72765.1"/>
    </source>
</evidence>
<dbReference type="Proteomes" id="UP000308600">
    <property type="component" value="Unassembled WGS sequence"/>
</dbReference>
<organism evidence="1 2">
    <name type="scientific">Pluteus cervinus</name>
    <dbReference type="NCBI Taxonomy" id="181527"/>
    <lineage>
        <taxon>Eukaryota</taxon>
        <taxon>Fungi</taxon>
        <taxon>Dikarya</taxon>
        <taxon>Basidiomycota</taxon>
        <taxon>Agaricomycotina</taxon>
        <taxon>Agaricomycetes</taxon>
        <taxon>Agaricomycetidae</taxon>
        <taxon>Agaricales</taxon>
        <taxon>Pluteineae</taxon>
        <taxon>Pluteaceae</taxon>
        <taxon>Pluteus</taxon>
    </lineage>
</organism>
<sequence length="383" mass="42443">MLIIKVRPSIAMAKPRKQFRSRFFLLPNFLTPVGSTLLRHPDAIRNYVSSRDRTARWVTAHYNKASDFESPSIPHAELAGIVPSSPSSEAETTPSLPPRIVLRYSDGRPDVAVPPPDEYNLTRAATSSRRHGHEGSRDHTYHYDHRPRTGSHGAFSPNAFARRADFRELSPVVAPEEIRILPSHSGGTSHRSRSKSLSRGVSSSDPSSTTLSSPVSQSPEPIIHSKPVVISTPSHHSHTSHYSHAAHHHEYHTTKVPHGPRPSKHTHTQPTIIHPPAHHSRSHYQPPYYAHPPQVGPNGVVYSHSAPVPLTHPAHVHPVPFPTPAHYGPHHPKQRSRFESDPPRSQSAGGFRRRDGTIVDTAQDGAYYVFPTVQKVHVIVSIV</sequence>
<keyword evidence="2" id="KW-1185">Reference proteome</keyword>
<name>A0ACD3B4N4_9AGAR</name>
<evidence type="ECO:0000313" key="2">
    <source>
        <dbReference type="Proteomes" id="UP000308600"/>
    </source>
</evidence>
<accession>A0ACD3B4N4</accession>